<name>A0A132MLV5_9ACTN</name>
<organism evidence="2 3">
    <name type="scientific">Carbonactinospora thermoautotrophica</name>
    <dbReference type="NCBI Taxonomy" id="1469144"/>
    <lineage>
        <taxon>Bacteria</taxon>
        <taxon>Bacillati</taxon>
        <taxon>Actinomycetota</taxon>
        <taxon>Actinomycetes</taxon>
        <taxon>Kitasatosporales</taxon>
        <taxon>Carbonactinosporaceae</taxon>
        <taxon>Carbonactinospora</taxon>
    </lineage>
</organism>
<dbReference type="InterPro" id="IPR041657">
    <property type="entry name" value="HTH_17"/>
</dbReference>
<reference evidence="3" key="1">
    <citation type="submission" date="2015-04" db="EMBL/GenBank/DDBJ databases">
        <title>Physiological reanalysis, assessment of diazotrophy, and genome sequences of multiple isolates of Streptomyces thermoautotrophicus.</title>
        <authorList>
            <person name="MacKellar D.C."/>
            <person name="Lieber L."/>
            <person name="Norman J."/>
            <person name="Bolger A."/>
            <person name="Tobin C."/>
            <person name="Murray J.W."/>
            <person name="Chang R."/>
            <person name="Ford T."/>
            <person name="Nguyen P.Q."/>
            <person name="Woodward J."/>
            <person name="Permingeat H."/>
            <person name="Joshi N.S."/>
            <person name="Silver P.A."/>
            <person name="Usadel B."/>
            <person name="Rutherford A.W."/>
            <person name="Friesen M."/>
            <person name="Prell J."/>
        </authorList>
    </citation>
    <scope>NUCLEOTIDE SEQUENCE [LARGE SCALE GENOMIC DNA]</scope>
    <source>
        <strain evidence="3">H1</strain>
    </source>
</reference>
<evidence type="ECO:0000259" key="1">
    <source>
        <dbReference type="Pfam" id="PF12728"/>
    </source>
</evidence>
<comment type="caution">
    <text evidence="2">The sequence shown here is derived from an EMBL/GenBank/DDBJ whole genome shotgun (WGS) entry which is preliminary data.</text>
</comment>
<gene>
    <name evidence="2" type="ORF">LI90_484</name>
</gene>
<sequence length="71" mass="8297">MLSVNINDYATADEAAELLGIKRRSLYTYVRRLKDFPQPVKIGRSLLFDRQTLIDWRAKHPARRKRDSPPA</sequence>
<dbReference type="AlphaFoldDB" id="A0A132MLV5"/>
<keyword evidence="3" id="KW-1185">Reference proteome</keyword>
<dbReference type="InterPro" id="IPR009061">
    <property type="entry name" value="DNA-bd_dom_put_sf"/>
</dbReference>
<dbReference type="Pfam" id="PF12728">
    <property type="entry name" value="HTH_17"/>
    <property type="match status" value="1"/>
</dbReference>
<dbReference type="SUPFAM" id="SSF46955">
    <property type="entry name" value="Putative DNA-binding domain"/>
    <property type="match status" value="1"/>
</dbReference>
<evidence type="ECO:0000313" key="3">
    <source>
        <dbReference type="Proteomes" id="UP000070188"/>
    </source>
</evidence>
<proteinExistence type="predicted"/>
<dbReference type="EMBL" id="LAXD01000001">
    <property type="protein sequence ID" value="KWW98854.1"/>
    <property type="molecule type" value="Genomic_DNA"/>
</dbReference>
<dbReference type="Proteomes" id="UP000070188">
    <property type="component" value="Unassembled WGS sequence"/>
</dbReference>
<accession>A0A132MLV5</accession>
<evidence type="ECO:0000313" key="2">
    <source>
        <dbReference type="EMBL" id="KWW98854.1"/>
    </source>
</evidence>
<dbReference type="PATRIC" id="fig|1469144.10.peg.580"/>
<feature type="domain" description="Helix-turn-helix" evidence="1">
    <location>
        <begin position="11"/>
        <end position="60"/>
    </location>
</feature>
<protein>
    <recommendedName>
        <fullName evidence="1">Helix-turn-helix domain-containing protein</fullName>
    </recommendedName>
</protein>